<gene>
    <name evidence="2" type="ORF">TU94_20495</name>
</gene>
<dbReference type="OrthoDB" id="4248969at2"/>
<proteinExistence type="predicted"/>
<dbReference type="PATRIC" id="fig|477245.3.peg.4321"/>
<dbReference type="AlphaFoldDB" id="A0A0C5GGJ8"/>
<name>A0A0C5GGJ8_9ACTN</name>
<protein>
    <submittedName>
        <fullName evidence="2">ATP-binding protein</fullName>
    </submittedName>
</protein>
<accession>A0A0C5GGJ8</accession>
<evidence type="ECO:0000313" key="3">
    <source>
        <dbReference type="Proteomes" id="UP000032234"/>
    </source>
</evidence>
<feature type="chain" id="PRO_5002186078" evidence="1">
    <location>
        <begin position="29"/>
        <end position="110"/>
    </location>
</feature>
<keyword evidence="2" id="KW-0067">ATP-binding</keyword>
<dbReference type="RefSeq" id="WP_044383386.1">
    <property type="nucleotide sequence ID" value="NZ_CP010849.1"/>
</dbReference>
<sequence>MKQSAAKTLGVAALGVAFAAAGAGTAGAVNGVPDPGQALDPITRTLPAESLTRSLPGAGEALSQGETAAEGGLRAVQPTAQQLPQSPTDPLAGLLGGLPVDRLPVTLPLL</sequence>
<dbReference type="HOGENOM" id="CLU_144846_0_0_11"/>
<organism evidence="2 3">
    <name type="scientific">Streptomyces cyaneogriseus subsp. noncyanogenus</name>
    <dbReference type="NCBI Taxonomy" id="477245"/>
    <lineage>
        <taxon>Bacteria</taxon>
        <taxon>Bacillati</taxon>
        <taxon>Actinomycetota</taxon>
        <taxon>Actinomycetes</taxon>
        <taxon>Kitasatosporales</taxon>
        <taxon>Streptomycetaceae</taxon>
        <taxon>Streptomyces</taxon>
    </lineage>
</organism>
<evidence type="ECO:0000313" key="2">
    <source>
        <dbReference type="EMBL" id="AJP03506.1"/>
    </source>
</evidence>
<keyword evidence="1" id="KW-0732">Signal</keyword>
<keyword evidence="3" id="KW-1185">Reference proteome</keyword>
<feature type="signal peptide" evidence="1">
    <location>
        <begin position="1"/>
        <end position="28"/>
    </location>
</feature>
<dbReference type="EMBL" id="CP010849">
    <property type="protein sequence ID" value="AJP03506.1"/>
    <property type="molecule type" value="Genomic_DNA"/>
</dbReference>
<dbReference type="GO" id="GO:0005524">
    <property type="term" value="F:ATP binding"/>
    <property type="evidence" value="ECO:0007669"/>
    <property type="project" value="UniProtKB-KW"/>
</dbReference>
<evidence type="ECO:0000256" key="1">
    <source>
        <dbReference type="SAM" id="SignalP"/>
    </source>
</evidence>
<dbReference type="STRING" id="477245.TU94_20495"/>
<reference evidence="2 3" key="1">
    <citation type="submission" date="2015-02" db="EMBL/GenBank/DDBJ databases">
        <title>Genome sequence of thermotolerant Streptomyces cyaneogriseus subsp. Noncyanogenus NMWT1, the producer of nematocidal antibiotics nemadectin.</title>
        <authorList>
            <person name="Wang H."/>
            <person name="Li C."/>
            <person name="Xiang W."/>
            <person name="Wang X."/>
        </authorList>
    </citation>
    <scope>NUCLEOTIDE SEQUENCE [LARGE SCALE GENOMIC DNA]</scope>
    <source>
        <strain evidence="2 3">NMWT 1</strain>
    </source>
</reference>
<dbReference type="KEGG" id="scw:TU94_20495"/>
<keyword evidence="2" id="KW-0547">Nucleotide-binding</keyword>
<dbReference type="Proteomes" id="UP000032234">
    <property type="component" value="Chromosome"/>
</dbReference>